<dbReference type="InterPro" id="IPR009057">
    <property type="entry name" value="Homeodomain-like_sf"/>
</dbReference>
<protein>
    <submittedName>
        <fullName evidence="6">TetR/AcrR family transcriptional regulator</fullName>
    </submittedName>
</protein>
<evidence type="ECO:0000256" key="1">
    <source>
        <dbReference type="ARBA" id="ARBA00023015"/>
    </source>
</evidence>
<evidence type="ECO:0000313" key="7">
    <source>
        <dbReference type="Proteomes" id="UP001595526"/>
    </source>
</evidence>
<dbReference type="InterPro" id="IPR036271">
    <property type="entry name" value="Tet_transcr_reg_TetR-rel_C_sf"/>
</dbReference>
<reference evidence="7" key="1">
    <citation type="journal article" date="2019" name="Int. J. Syst. Evol. Microbiol.">
        <title>The Global Catalogue of Microorganisms (GCM) 10K type strain sequencing project: providing services to taxonomists for standard genome sequencing and annotation.</title>
        <authorList>
            <consortium name="The Broad Institute Genomics Platform"/>
            <consortium name="The Broad Institute Genome Sequencing Center for Infectious Disease"/>
            <person name="Wu L."/>
            <person name="Ma J."/>
        </authorList>
    </citation>
    <scope>NUCLEOTIDE SEQUENCE [LARGE SCALE GENOMIC DNA]</scope>
    <source>
        <strain evidence="7">KCTC 52416</strain>
    </source>
</reference>
<dbReference type="PRINTS" id="PR00455">
    <property type="entry name" value="HTHTETR"/>
</dbReference>
<dbReference type="RefSeq" id="WP_379022397.1">
    <property type="nucleotide sequence ID" value="NZ_JBHRTA010000030.1"/>
</dbReference>
<dbReference type="EMBL" id="JBHRTA010000030">
    <property type="protein sequence ID" value="MFC3198087.1"/>
    <property type="molecule type" value="Genomic_DNA"/>
</dbReference>
<gene>
    <name evidence="6" type="ORF">ACFOET_10745</name>
</gene>
<dbReference type="InterPro" id="IPR001647">
    <property type="entry name" value="HTH_TetR"/>
</dbReference>
<name>A0ABV7JS06_9SPHI</name>
<accession>A0ABV7JS06</accession>
<feature type="DNA-binding region" description="H-T-H motif" evidence="4">
    <location>
        <begin position="29"/>
        <end position="48"/>
    </location>
</feature>
<comment type="caution">
    <text evidence="6">The sequence shown here is derived from an EMBL/GenBank/DDBJ whole genome shotgun (WGS) entry which is preliminary data.</text>
</comment>
<evidence type="ECO:0000256" key="4">
    <source>
        <dbReference type="PROSITE-ProRule" id="PRU00335"/>
    </source>
</evidence>
<dbReference type="SUPFAM" id="SSF46689">
    <property type="entry name" value="Homeodomain-like"/>
    <property type="match status" value="1"/>
</dbReference>
<evidence type="ECO:0000259" key="5">
    <source>
        <dbReference type="PROSITE" id="PS50977"/>
    </source>
</evidence>
<keyword evidence="3" id="KW-0804">Transcription</keyword>
<evidence type="ECO:0000256" key="2">
    <source>
        <dbReference type="ARBA" id="ARBA00023125"/>
    </source>
</evidence>
<sequence length="194" mass="21822">MARTKVFDQDVILEKAMHVFWQKGYNATSAQDLVDNLGISRSSLYDTFGDKHSLFIKALQRYRKERIDPVIKGLDTAEDIEAYVKYIFETVKVEAVGTSRSKGCFMVNSAVELAPIDSEVGAIANSIMHDTEEALCKAIKKGQDQGIFTTKYPARSMARFVFNSLNGFRVTMKFDGSKKMFDDIVNVCLSFLKS</sequence>
<dbReference type="Proteomes" id="UP001595526">
    <property type="component" value="Unassembled WGS sequence"/>
</dbReference>
<dbReference type="InterPro" id="IPR011075">
    <property type="entry name" value="TetR_C"/>
</dbReference>
<dbReference type="PROSITE" id="PS50977">
    <property type="entry name" value="HTH_TETR_2"/>
    <property type="match status" value="1"/>
</dbReference>
<dbReference type="Pfam" id="PF16925">
    <property type="entry name" value="TetR_C_13"/>
    <property type="match status" value="1"/>
</dbReference>
<dbReference type="Gene3D" id="1.10.10.60">
    <property type="entry name" value="Homeodomain-like"/>
    <property type="match status" value="1"/>
</dbReference>
<evidence type="ECO:0000313" key="6">
    <source>
        <dbReference type="EMBL" id="MFC3198087.1"/>
    </source>
</evidence>
<proteinExistence type="predicted"/>
<keyword evidence="1" id="KW-0805">Transcription regulation</keyword>
<keyword evidence="7" id="KW-1185">Reference proteome</keyword>
<evidence type="ECO:0000256" key="3">
    <source>
        <dbReference type="ARBA" id="ARBA00023163"/>
    </source>
</evidence>
<dbReference type="Pfam" id="PF00440">
    <property type="entry name" value="TetR_N"/>
    <property type="match status" value="1"/>
</dbReference>
<organism evidence="6 7">
    <name type="scientific">Parapedobacter deserti</name>
    <dbReference type="NCBI Taxonomy" id="1912957"/>
    <lineage>
        <taxon>Bacteria</taxon>
        <taxon>Pseudomonadati</taxon>
        <taxon>Bacteroidota</taxon>
        <taxon>Sphingobacteriia</taxon>
        <taxon>Sphingobacteriales</taxon>
        <taxon>Sphingobacteriaceae</taxon>
        <taxon>Parapedobacter</taxon>
    </lineage>
</organism>
<feature type="domain" description="HTH tetR-type" evidence="5">
    <location>
        <begin position="6"/>
        <end position="66"/>
    </location>
</feature>
<dbReference type="PANTHER" id="PTHR47506">
    <property type="entry name" value="TRANSCRIPTIONAL REGULATORY PROTEIN"/>
    <property type="match status" value="1"/>
</dbReference>
<keyword evidence="2 4" id="KW-0238">DNA-binding</keyword>
<dbReference type="Gene3D" id="1.10.357.10">
    <property type="entry name" value="Tetracycline Repressor, domain 2"/>
    <property type="match status" value="1"/>
</dbReference>
<dbReference type="SUPFAM" id="SSF48498">
    <property type="entry name" value="Tetracyclin repressor-like, C-terminal domain"/>
    <property type="match status" value="1"/>
</dbReference>
<dbReference type="PANTHER" id="PTHR47506:SF1">
    <property type="entry name" value="HTH-TYPE TRANSCRIPTIONAL REGULATOR YJDC"/>
    <property type="match status" value="1"/>
</dbReference>